<name>A0AAD0Q3V0_9ACTN</name>
<reference evidence="1 2" key="1">
    <citation type="submission" date="2018-07" db="EMBL/GenBank/DDBJ databases">
        <title>Complete genome sequence of soil actinomycete Streptomyces cavourensis tj430.</title>
        <authorList>
            <person name="Wang P."/>
            <person name="Huang Y."/>
        </authorList>
    </citation>
    <scope>NUCLEOTIDE SEQUENCE [LARGE SCALE GENOMIC DNA]</scope>
    <source>
        <strain evidence="1 2">TJ430</strain>
    </source>
</reference>
<dbReference type="KEGG" id="scav:CVT27_10845"/>
<proteinExistence type="predicted"/>
<dbReference type="Gene3D" id="1.25.40.10">
    <property type="entry name" value="Tetratricopeptide repeat domain"/>
    <property type="match status" value="1"/>
</dbReference>
<sequence length="450" mass="49701">MGPVSTRQPNAGLGQLFRESGWTMRQFAQAVNRLGTESGSPLKYQQASVHQWLSGHLPREAVRPLILEALARRLNRPVTREEAGFPAASESSEQSTTVEQLIDLGRQDMDPSRRKILAAGMYSAALSVPAFSALTGTASAADRDRLTRPSGRIGSGEVETVRRMTDKIAEILDELGGGHARPMAAAFLVNTVAGYLHADASEKVHRDMLSAASDLTYLTGWMAMYERAQGLGQTYYLRALDLARESSDQLTYSRTLRGMSLQASHLRHGRKALEYADSAAEAAPHASPRLTAFLRGQQAHASAMVGDRRGAVRRLKEAESALSQADSRRDAVGGYDQAAFLFHVSHVHYETRDIENSIKALRRSIRVMSPLERQGRLHAHAVLAQRQHEIGHLEESCTSWERFLDDYEALSTARGDEHFDKLRALNAPRRSPVARRLQDRIHAVAKLKAA</sequence>
<evidence type="ECO:0008006" key="3">
    <source>
        <dbReference type="Google" id="ProtNLM"/>
    </source>
</evidence>
<evidence type="ECO:0000313" key="2">
    <source>
        <dbReference type="Proteomes" id="UP000253779"/>
    </source>
</evidence>
<evidence type="ECO:0000313" key="1">
    <source>
        <dbReference type="EMBL" id="AXI71771.1"/>
    </source>
</evidence>
<dbReference type="AlphaFoldDB" id="A0AAD0Q3V0"/>
<dbReference type="InterPro" id="IPR011990">
    <property type="entry name" value="TPR-like_helical_dom_sf"/>
</dbReference>
<dbReference type="EMBL" id="CP030930">
    <property type="protein sequence ID" value="AXI71771.1"/>
    <property type="molecule type" value="Genomic_DNA"/>
</dbReference>
<gene>
    <name evidence="1" type="ORF">DTW94_11125</name>
</gene>
<dbReference type="Proteomes" id="UP000253779">
    <property type="component" value="Chromosome"/>
</dbReference>
<organism evidence="1 2">
    <name type="scientific">Streptomyces cavourensis</name>
    <dbReference type="NCBI Taxonomy" id="67258"/>
    <lineage>
        <taxon>Bacteria</taxon>
        <taxon>Bacillati</taxon>
        <taxon>Actinomycetota</taxon>
        <taxon>Actinomycetes</taxon>
        <taxon>Kitasatosporales</taxon>
        <taxon>Streptomycetaceae</taxon>
        <taxon>Streptomyces</taxon>
    </lineage>
</organism>
<dbReference type="SUPFAM" id="SSF48452">
    <property type="entry name" value="TPR-like"/>
    <property type="match status" value="1"/>
</dbReference>
<protein>
    <recommendedName>
        <fullName evidence="3">Tetratricopeptide repeat protein</fullName>
    </recommendedName>
</protein>
<accession>A0AAD0Q3V0</accession>